<dbReference type="PATRIC" id="fig|584657.3.peg.2053"/>
<dbReference type="SUPFAM" id="SSF52540">
    <property type="entry name" value="P-loop containing nucleoside triphosphate hydrolases"/>
    <property type="match status" value="1"/>
</dbReference>
<dbReference type="Gene3D" id="3.40.50.300">
    <property type="entry name" value="P-loop containing nucleotide triphosphate hydrolases"/>
    <property type="match status" value="1"/>
</dbReference>
<dbReference type="SMART" id="SM00382">
    <property type="entry name" value="AAA"/>
    <property type="match status" value="1"/>
</dbReference>
<evidence type="ECO:0000256" key="3">
    <source>
        <dbReference type="ARBA" id="ARBA00022741"/>
    </source>
</evidence>
<dbReference type="InterPro" id="IPR015854">
    <property type="entry name" value="ABC_transpr_LolD-like"/>
</dbReference>
<dbReference type="InterPro" id="IPR027417">
    <property type="entry name" value="P-loop_NTPase"/>
</dbReference>
<dbReference type="GO" id="GO:0016887">
    <property type="term" value="F:ATP hydrolysis activity"/>
    <property type="evidence" value="ECO:0007669"/>
    <property type="project" value="InterPro"/>
</dbReference>
<dbReference type="InterPro" id="IPR003439">
    <property type="entry name" value="ABC_transporter-like_ATP-bd"/>
</dbReference>
<dbReference type="GO" id="GO:0005886">
    <property type="term" value="C:plasma membrane"/>
    <property type="evidence" value="ECO:0007669"/>
    <property type="project" value="TreeGrafter"/>
</dbReference>
<dbReference type="EMBL" id="AWQS01000069">
    <property type="protein sequence ID" value="EWT06043.1"/>
    <property type="molecule type" value="Genomic_DNA"/>
</dbReference>
<dbReference type="PANTHER" id="PTHR24220">
    <property type="entry name" value="IMPORT ATP-BINDING PROTEIN"/>
    <property type="match status" value="1"/>
</dbReference>
<dbReference type="GO" id="GO:0005524">
    <property type="term" value="F:ATP binding"/>
    <property type="evidence" value="ECO:0007669"/>
    <property type="project" value="UniProtKB-KW"/>
</dbReference>
<keyword evidence="8" id="KW-1185">Reference proteome</keyword>
<evidence type="ECO:0000313" key="8">
    <source>
        <dbReference type="Proteomes" id="UP000019494"/>
    </source>
</evidence>
<name>W9GML0_9MICO</name>
<protein>
    <submittedName>
        <fullName evidence="7">ABC transporter ATP-binding protein</fullName>
    </submittedName>
</protein>
<dbReference type="PROSITE" id="PS50893">
    <property type="entry name" value="ABC_TRANSPORTER_2"/>
    <property type="match status" value="1"/>
</dbReference>
<dbReference type="InterPro" id="IPR017911">
    <property type="entry name" value="MacB-like_ATP-bd"/>
</dbReference>
<comment type="caution">
    <text evidence="7">The sequence shown here is derived from an EMBL/GenBank/DDBJ whole genome shotgun (WGS) entry which is preliminary data.</text>
</comment>
<proteinExistence type="inferred from homology"/>
<dbReference type="Pfam" id="PF00005">
    <property type="entry name" value="ABC_tran"/>
    <property type="match status" value="1"/>
</dbReference>
<evidence type="ECO:0000259" key="6">
    <source>
        <dbReference type="PROSITE" id="PS50893"/>
    </source>
</evidence>
<comment type="similarity">
    <text evidence="1">Belongs to the ABC transporter superfamily.</text>
</comment>
<keyword evidence="3" id="KW-0547">Nucleotide-binding</keyword>
<evidence type="ECO:0000313" key="7">
    <source>
        <dbReference type="EMBL" id="EWT06043.1"/>
    </source>
</evidence>
<dbReference type="InterPro" id="IPR003593">
    <property type="entry name" value="AAA+_ATPase"/>
</dbReference>
<dbReference type="CDD" id="cd03255">
    <property type="entry name" value="ABC_MJ0796_LolCDE_FtsE"/>
    <property type="match status" value="1"/>
</dbReference>
<evidence type="ECO:0000256" key="1">
    <source>
        <dbReference type="ARBA" id="ARBA00005417"/>
    </source>
</evidence>
<dbReference type="PANTHER" id="PTHR24220:SF689">
    <property type="entry name" value="LIPOPROTEIN-RELEASING SYSTEM ATP-BINDING PROTEIN LOLD"/>
    <property type="match status" value="1"/>
</dbReference>
<dbReference type="PROSITE" id="PS00211">
    <property type="entry name" value="ABC_TRANSPORTER_1"/>
    <property type="match status" value="1"/>
</dbReference>
<accession>W9GML0</accession>
<dbReference type="InterPro" id="IPR017871">
    <property type="entry name" value="ABC_transporter-like_CS"/>
</dbReference>
<keyword evidence="4 7" id="KW-0067">ATP-binding</keyword>
<keyword evidence="2" id="KW-0813">Transport</keyword>
<evidence type="ECO:0000256" key="2">
    <source>
        <dbReference type="ARBA" id="ARBA00022448"/>
    </source>
</evidence>
<gene>
    <name evidence="7" type="ORF">N864_00640</name>
</gene>
<feature type="region of interest" description="Disordered" evidence="5">
    <location>
        <begin position="1"/>
        <end position="33"/>
    </location>
</feature>
<dbReference type="GO" id="GO:0022857">
    <property type="term" value="F:transmembrane transporter activity"/>
    <property type="evidence" value="ECO:0007669"/>
    <property type="project" value="TreeGrafter"/>
</dbReference>
<feature type="domain" description="ABC transporter" evidence="6">
    <location>
        <begin position="36"/>
        <end position="262"/>
    </location>
</feature>
<evidence type="ECO:0000256" key="5">
    <source>
        <dbReference type="SAM" id="MobiDB-lite"/>
    </source>
</evidence>
<sequence length="262" mass="27352">MDTVTSLSGSNAASSVSSGPVTGNGRPTSSEPTAALTADRLYRFFRTGEEETLALRGVSLTVAPGETVAVVGPSGCGKSTLLGCLAGLDEPDGGTVRVGGQRLSHRPEADRARLRARRIGVLLQSRNLLPHLNIRANIELARTACHGRTQRRGTTERPGAPVAVMDLLERVGLARRAEAYASELSGGELARAGLAVALANDPDIVLADEPTGELDGDTEQHVLELLRDRAGAGAALLVVTHSPRVVAIADRVIHLHDGMVTS</sequence>
<evidence type="ECO:0000256" key="4">
    <source>
        <dbReference type="ARBA" id="ARBA00022840"/>
    </source>
</evidence>
<organism evidence="7 8">
    <name type="scientific">Intrasporangium chromatireducens Q5-1</name>
    <dbReference type="NCBI Taxonomy" id="584657"/>
    <lineage>
        <taxon>Bacteria</taxon>
        <taxon>Bacillati</taxon>
        <taxon>Actinomycetota</taxon>
        <taxon>Actinomycetes</taxon>
        <taxon>Micrococcales</taxon>
        <taxon>Intrasporangiaceae</taxon>
        <taxon>Intrasporangium</taxon>
    </lineage>
</organism>
<reference evidence="8" key="1">
    <citation type="submission" date="2013-08" db="EMBL/GenBank/DDBJ databases">
        <title>Intrasporangium oryzae NRRL B-24470.</title>
        <authorList>
            <person name="Liu H."/>
            <person name="Wang G."/>
        </authorList>
    </citation>
    <scope>NUCLEOTIDE SEQUENCE [LARGE SCALE GENOMIC DNA]</scope>
    <source>
        <strain evidence="8">Q5-1</strain>
    </source>
</reference>
<feature type="compositionally biased region" description="Low complexity" evidence="5">
    <location>
        <begin position="1"/>
        <end position="19"/>
    </location>
</feature>
<dbReference type="Proteomes" id="UP000019494">
    <property type="component" value="Unassembled WGS sequence"/>
</dbReference>
<dbReference type="AlphaFoldDB" id="W9GML0"/>